<evidence type="ECO:0000313" key="5">
    <source>
        <dbReference type="Proteomes" id="UP000693970"/>
    </source>
</evidence>
<dbReference type="GO" id="GO:0016636">
    <property type="term" value="F:oxidoreductase activity, acting on the CH-CH group of donors, iron-sulfur protein as acceptor"/>
    <property type="evidence" value="ECO:0007669"/>
    <property type="project" value="InterPro"/>
</dbReference>
<sequence length="460" mass="51730">MTLQTSLDNNNNNNNHHNNNHHDPSSGGGGSSSGSVFRPFADYCIQTLNETGWVQPMKNMPQDLQHKVGTSVLPSSLYHQRQPNLQYQQQQQNEFGNDNTVVSNPPAVLSLFDDYRVHITVTALEAKSECTAADTFAVSPIQYARIVLMETLPSNSNSSNSNNNNNHNIISTINNTTIQNQVSSSHPYHGLHALNIVLFPNQHTTLPIWGVSMATTVPNNGKLPTMITLDAQPMTRNATRNAQYAQYFHDWYVRHVRNNPNLPWGGPLRPTVQPFLSDHVLWSKLGAKKHKDTTTTGGSNRNRTIGTNDSTYGKDNNDNTSSSSSSTTATLPSPLEIIQQDVWDAYKDHLDIYLDMIQQECSSTDTFLATMECSTDTTVGAIPPSNNSTQSHHQHSRSYHQQQQYQAYCDYWRYNEPERSTLNTLFGKEWTERLLWQVMFPLTATNNQDTNHSNYDSVTL</sequence>
<name>A0A9K3LPK5_9STRA</name>
<keyword evidence="5" id="KW-1185">Reference proteome</keyword>
<keyword evidence="2" id="KW-0560">Oxidoreductase</keyword>
<feature type="region of interest" description="Disordered" evidence="3">
    <location>
        <begin position="290"/>
        <end position="331"/>
    </location>
</feature>
<reference evidence="4" key="1">
    <citation type="journal article" date="2021" name="Sci. Rep.">
        <title>Diploid genomic architecture of Nitzschia inconspicua, an elite biomass production diatom.</title>
        <authorList>
            <person name="Oliver A."/>
            <person name="Podell S."/>
            <person name="Pinowska A."/>
            <person name="Traller J.C."/>
            <person name="Smith S.R."/>
            <person name="McClure R."/>
            <person name="Beliaev A."/>
            <person name="Bohutskyi P."/>
            <person name="Hill E.A."/>
            <person name="Rabines A."/>
            <person name="Zheng H."/>
            <person name="Allen L.Z."/>
            <person name="Kuo A."/>
            <person name="Grigoriev I.V."/>
            <person name="Allen A.E."/>
            <person name="Hazlebeck D."/>
            <person name="Allen E.E."/>
        </authorList>
    </citation>
    <scope>NUCLEOTIDE SEQUENCE</scope>
    <source>
        <strain evidence="4">Hildebrandi</strain>
    </source>
</reference>
<feature type="region of interest" description="Disordered" evidence="3">
    <location>
        <begin position="1"/>
        <end position="33"/>
    </location>
</feature>
<accession>A0A9K3LPK5</accession>
<evidence type="ECO:0000256" key="3">
    <source>
        <dbReference type="SAM" id="MobiDB-lite"/>
    </source>
</evidence>
<evidence type="ECO:0000313" key="4">
    <source>
        <dbReference type="EMBL" id="KAG7365760.1"/>
    </source>
</evidence>
<protein>
    <submittedName>
        <fullName evidence="4">Ferredoxin-dependent bilin reductase</fullName>
    </submittedName>
</protein>
<dbReference type="PANTHER" id="PTHR34557">
    <property type="entry name" value="PHYTOCHROMOBILIN:FERREDOXIN OXIDOREDUCTASE, CHLOROPLASTIC"/>
    <property type="match status" value="1"/>
</dbReference>
<dbReference type="Proteomes" id="UP000693970">
    <property type="component" value="Unassembled WGS sequence"/>
</dbReference>
<feature type="compositionally biased region" description="Low complexity" evidence="3">
    <location>
        <begin position="318"/>
        <end position="328"/>
    </location>
</feature>
<dbReference type="PANTHER" id="PTHR34557:SF1">
    <property type="entry name" value="PHYTOCHROMOBILIN:FERREDOXIN OXIDOREDUCTASE, CHLOROPLASTIC"/>
    <property type="match status" value="1"/>
</dbReference>
<dbReference type="OrthoDB" id="496703at2759"/>
<dbReference type="EMBL" id="JAGRRH010000007">
    <property type="protein sequence ID" value="KAG7365760.1"/>
    <property type="molecule type" value="Genomic_DNA"/>
</dbReference>
<comment type="caution">
    <text evidence="4">The sequence shown here is derived from an EMBL/GenBank/DDBJ whole genome shotgun (WGS) entry which is preliminary data.</text>
</comment>
<dbReference type="AlphaFoldDB" id="A0A9K3LPK5"/>
<comment type="similarity">
    <text evidence="1">Belongs to the HY2 family.</text>
</comment>
<dbReference type="InterPro" id="IPR009249">
    <property type="entry name" value="Ferredoxin-dep_bilin_Rdtase"/>
</dbReference>
<organism evidence="4 5">
    <name type="scientific">Nitzschia inconspicua</name>
    <dbReference type="NCBI Taxonomy" id="303405"/>
    <lineage>
        <taxon>Eukaryota</taxon>
        <taxon>Sar</taxon>
        <taxon>Stramenopiles</taxon>
        <taxon>Ochrophyta</taxon>
        <taxon>Bacillariophyta</taxon>
        <taxon>Bacillariophyceae</taxon>
        <taxon>Bacillariophycidae</taxon>
        <taxon>Bacillariales</taxon>
        <taxon>Bacillariaceae</taxon>
        <taxon>Nitzschia</taxon>
    </lineage>
</organism>
<reference evidence="4" key="2">
    <citation type="submission" date="2021-04" db="EMBL/GenBank/DDBJ databases">
        <authorList>
            <person name="Podell S."/>
        </authorList>
    </citation>
    <scope>NUCLEOTIDE SEQUENCE</scope>
    <source>
        <strain evidence="4">Hildebrandi</strain>
    </source>
</reference>
<evidence type="ECO:0000256" key="1">
    <source>
        <dbReference type="ARBA" id="ARBA00006908"/>
    </source>
</evidence>
<proteinExistence type="inferred from homology"/>
<dbReference type="GO" id="GO:0050897">
    <property type="term" value="F:cobalt ion binding"/>
    <property type="evidence" value="ECO:0007669"/>
    <property type="project" value="InterPro"/>
</dbReference>
<gene>
    <name evidence="4" type="ORF">IV203_028430</name>
</gene>
<dbReference type="GO" id="GO:0010024">
    <property type="term" value="P:phytochromobilin biosynthetic process"/>
    <property type="evidence" value="ECO:0007669"/>
    <property type="project" value="InterPro"/>
</dbReference>
<feature type="compositionally biased region" description="Low complexity" evidence="3">
    <location>
        <begin position="294"/>
        <end position="308"/>
    </location>
</feature>
<evidence type="ECO:0000256" key="2">
    <source>
        <dbReference type="ARBA" id="ARBA00023002"/>
    </source>
</evidence>